<dbReference type="OrthoDB" id="3786809at2"/>
<dbReference type="Gene3D" id="1.10.357.10">
    <property type="entry name" value="Tetracycline Repressor, domain 2"/>
    <property type="match status" value="1"/>
</dbReference>
<evidence type="ECO:0000256" key="4">
    <source>
        <dbReference type="PROSITE-ProRule" id="PRU00335"/>
    </source>
</evidence>
<feature type="DNA-binding region" description="H-T-H motif" evidence="4">
    <location>
        <begin position="40"/>
        <end position="59"/>
    </location>
</feature>
<dbReference type="GO" id="GO:0003700">
    <property type="term" value="F:DNA-binding transcription factor activity"/>
    <property type="evidence" value="ECO:0007669"/>
    <property type="project" value="TreeGrafter"/>
</dbReference>
<proteinExistence type="predicted"/>
<dbReference type="Proteomes" id="UP000245711">
    <property type="component" value="Chromosome"/>
</dbReference>
<evidence type="ECO:0000259" key="5">
    <source>
        <dbReference type="PROSITE" id="PS50977"/>
    </source>
</evidence>
<dbReference type="InterPro" id="IPR050109">
    <property type="entry name" value="HTH-type_TetR-like_transc_reg"/>
</dbReference>
<evidence type="ECO:0000313" key="7">
    <source>
        <dbReference type="Proteomes" id="UP000245711"/>
    </source>
</evidence>
<dbReference type="KEGG" id="roz:CBI38_00560"/>
<organism evidence="6 7">
    <name type="scientific">Rhodococcus oxybenzonivorans</name>
    <dbReference type="NCBI Taxonomy" id="1990687"/>
    <lineage>
        <taxon>Bacteria</taxon>
        <taxon>Bacillati</taxon>
        <taxon>Actinomycetota</taxon>
        <taxon>Actinomycetes</taxon>
        <taxon>Mycobacteriales</taxon>
        <taxon>Nocardiaceae</taxon>
        <taxon>Rhodococcus</taxon>
    </lineage>
</organism>
<dbReference type="RefSeq" id="WP_109325538.1">
    <property type="nucleotide sequence ID" value="NZ_CP021354.1"/>
</dbReference>
<keyword evidence="2 4" id="KW-0238">DNA-binding</keyword>
<evidence type="ECO:0000256" key="1">
    <source>
        <dbReference type="ARBA" id="ARBA00023015"/>
    </source>
</evidence>
<dbReference type="InterPro" id="IPR001647">
    <property type="entry name" value="HTH_TetR"/>
</dbReference>
<protein>
    <recommendedName>
        <fullName evidence="5">HTH tetR-type domain-containing protein</fullName>
    </recommendedName>
</protein>
<keyword evidence="7" id="KW-1185">Reference proteome</keyword>
<accession>A0A2S2BNT2</accession>
<sequence length="214" mass="23223">MTSSVPDVPPATQERSRRTLERIYLAGTHVLEKQGPSALTIANVAAAAGVSTGSVYRRFGSKDQLLTVIQHEFVEDFKAEMAARLNGEHLQPDASLSDVVHVAVQGFAETFEARQRLLRELMLVSTENPAVLEVGSRGAIECGAMFRELLLGVADKITRPRPEEAIDYAYRLLYSVCAFRALFGENVESSRPAPWTALIEETAAALCAYLGAGG</sequence>
<gene>
    <name evidence="6" type="ORF">CBI38_00560</name>
</gene>
<reference evidence="6 7" key="1">
    <citation type="submission" date="2017-05" db="EMBL/GenBank/DDBJ databases">
        <title>Isolation of Rhodococcus sp. S2-17 biodegrading of BP-3.</title>
        <authorList>
            <person name="Lee Y."/>
            <person name="Kim K.H."/>
            <person name="Chun B.H."/>
            <person name="Jung H.S."/>
            <person name="Jeon C.O."/>
        </authorList>
    </citation>
    <scope>NUCLEOTIDE SEQUENCE [LARGE SCALE GENOMIC DNA]</scope>
    <source>
        <strain evidence="6 7">S2-17</strain>
    </source>
</reference>
<dbReference type="GO" id="GO:0000976">
    <property type="term" value="F:transcription cis-regulatory region binding"/>
    <property type="evidence" value="ECO:0007669"/>
    <property type="project" value="TreeGrafter"/>
</dbReference>
<dbReference type="EMBL" id="CP021354">
    <property type="protein sequence ID" value="AWK70291.1"/>
    <property type="molecule type" value="Genomic_DNA"/>
</dbReference>
<dbReference type="AlphaFoldDB" id="A0A2S2BNT2"/>
<evidence type="ECO:0000256" key="3">
    <source>
        <dbReference type="ARBA" id="ARBA00023163"/>
    </source>
</evidence>
<dbReference type="InterPro" id="IPR023772">
    <property type="entry name" value="DNA-bd_HTH_TetR-type_CS"/>
</dbReference>
<keyword evidence="1" id="KW-0805">Transcription regulation</keyword>
<feature type="domain" description="HTH tetR-type" evidence="5">
    <location>
        <begin position="17"/>
        <end position="77"/>
    </location>
</feature>
<dbReference type="PROSITE" id="PS50977">
    <property type="entry name" value="HTH_TETR_2"/>
    <property type="match status" value="1"/>
</dbReference>
<dbReference type="SUPFAM" id="SSF46689">
    <property type="entry name" value="Homeodomain-like"/>
    <property type="match status" value="1"/>
</dbReference>
<dbReference type="InterPro" id="IPR009057">
    <property type="entry name" value="Homeodomain-like_sf"/>
</dbReference>
<dbReference type="Pfam" id="PF00440">
    <property type="entry name" value="TetR_N"/>
    <property type="match status" value="1"/>
</dbReference>
<keyword evidence="3" id="KW-0804">Transcription</keyword>
<evidence type="ECO:0000313" key="6">
    <source>
        <dbReference type="EMBL" id="AWK70291.1"/>
    </source>
</evidence>
<dbReference type="PANTHER" id="PTHR30055">
    <property type="entry name" value="HTH-TYPE TRANSCRIPTIONAL REGULATOR RUTR"/>
    <property type="match status" value="1"/>
</dbReference>
<dbReference type="PANTHER" id="PTHR30055:SF234">
    <property type="entry name" value="HTH-TYPE TRANSCRIPTIONAL REGULATOR BETI"/>
    <property type="match status" value="1"/>
</dbReference>
<name>A0A2S2BNT2_9NOCA</name>
<evidence type="ECO:0000256" key="2">
    <source>
        <dbReference type="ARBA" id="ARBA00023125"/>
    </source>
</evidence>
<dbReference type="PROSITE" id="PS01081">
    <property type="entry name" value="HTH_TETR_1"/>
    <property type="match status" value="1"/>
</dbReference>